<dbReference type="PANTHER" id="PTHR43867">
    <property type="entry name" value="CELLULOSE SYNTHASE CATALYTIC SUBUNIT A [UDP-FORMING]"/>
    <property type="match status" value="1"/>
</dbReference>
<keyword evidence="10" id="KW-1185">Reference proteome</keyword>
<feature type="transmembrane region" description="Helical" evidence="7">
    <location>
        <begin position="607"/>
        <end position="629"/>
    </location>
</feature>
<evidence type="ECO:0000256" key="1">
    <source>
        <dbReference type="ARBA" id="ARBA00004141"/>
    </source>
</evidence>
<keyword evidence="3 9" id="KW-0808">Transferase</keyword>
<feature type="transmembrane region" description="Helical" evidence="7">
    <location>
        <begin position="573"/>
        <end position="595"/>
    </location>
</feature>
<evidence type="ECO:0000313" key="9">
    <source>
        <dbReference type="EMBL" id="MBB6354364.1"/>
    </source>
</evidence>
<dbReference type="EMBL" id="JACHOU010000003">
    <property type="protein sequence ID" value="MBB6354364.1"/>
    <property type="molecule type" value="Genomic_DNA"/>
</dbReference>
<evidence type="ECO:0000256" key="5">
    <source>
        <dbReference type="ARBA" id="ARBA00022989"/>
    </source>
</evidence>
<organism evidence="9 10">
    <name type="scientific">Aminobacter aganoensis</name>
    <dbReference type="NCBI Taxonomy" id="83264"/>
    <lineage>
        <taxon>Bacteria</taxon>
        <taxon>Pseudomonadati</taxon>
        <taxon>Pseudomonadota</taxon>
        <taxon>Alphaproteobacteria</taxon>
        <taxon>Hyphomicrobiales</taxon>
        <taxon>Phyllobacteriaceae</taxon>
        <taxon>Aminobacter</taxon>
    </lineage>
</organism>
<dbReference type="RefSeq" id="WP_184699409.1">
    <property type="nucleotide sequence ID" value="NZ_BAABEG010000001.1"/>
</dbReference>
<accession>A0A7X0F792</accession>
<sequence length="646" mass="72682">MVATDSSHAAIRPFFSAGSSVAEQTFLEANNNGLSVYELALASLPELQSALDRLGVSHRIRLATASRAAFQGTTFQTELLASGVVTEQAYFAAMAREIGVEFLTAIEPQKLMMDDEACWAQFHRRAMHARLCEAPGRHTGIVAPDQAGWCLLKQHCEGNPDLRLRIKVVAPSRLREALLERSRPMLTRFAVGNLHDNRPDCSARNVFWPWQTYSFGMLTVLLPFAMVTVPMLALFAVHLLLVSFFIACSALRAIAAIARPPVVPMPISLPLSPDLPVYSVLVALYREAEVVPDLLVGLGLLQWPRSKIEIKLVCEEDDAETIAAIRAHPLRACVEVVLVPPSLPRTKPKALSYALPLTRGELVVLYDAEDRPHPMQLAEAWRRFEASDRELACLQAPLEIANRRAGLIASMFGFEYAALFRGLLPWLAHNRIMLPLGGTSNHFRRDVLEEVGGWDPYNVTEDADLALRLARHGYRCETLSCPTREDGPEDLVSWHNQRVRWFKGWIQTWLVHMREPGALASELPFVSFVVTQILFAGMVLSSLLHLVLIAMLLGLAVQVLFDVPMSLWQSYLVAFDIISILLGYGAFLFLGWLVLKPRDRRGFWKLCLFTPVYWTMLSWAAWCALYELWRRPHHWAKTPHRKARAF</sequence>
<evidence type="ECO:0000256" key="2">
    <source>
        <dbReference type="ARBA" id="ARBA00022676"/>
    </source>
</evidence>
<evidence type="ECO:0000256" key="6">
    <source>
        <dbReference type="ARBA" id="ARBA00023136"/>
    </source>
</evidence>
<feature type="domain" description="Glycosyltransferase 2-like" evidence="8">
    <location>
        <begin position="363"/>
        <end position="553"/>
    </location>
</feature>
<name>A0A7X0F792_9HYPH</name>
<evidence type="ECO:0000256" key="7">
    <source>
        <dbReference type="SAM" id="Phobius"/>
    </source>
</evidence>
<dbReference type="Pfam" id="PF13632">
    <property type="entry name" value="Glyco_trans_2_3"/>
    <property type="match status" value="1"/>
</dbReference>
<evidence type="ECO:0000259" key="8">
    <source>
        <dbReference type="Pfam" id="PF13632"/>
    </source>
</evidence>
<dbReference type="AlphaFoldDB" id="A0A7X0F792"/>
<dbReference type="Gene3D" id="3.90.550.10">
    <property type="entry name" value="Spore Coat Polysaccharide Biosynthesis Protein SpsA, Chain A"/>
    <property type="match status" value="1"/>
</dbReference>
<dbReference type="InterPro" id="IPR050321">
    <property type="entry name" value="Glycosyltr_2/OpgH_subfam"/>
</dbReference>
<proteinExistence type="predicted"/>
<protein>
    <submittedName>
        <fullName evidence="9">Cellulose synthase/poly-beta-1,6-N-acetylglucosamine synthase-like glycosyltransferase</fullName>
    </submittedName>
</protein>
<dbReference type="PANTHER" id="PTHR43867:SF2">
    <property type="entry name" value="CELLULOSE SYNTHASE CATALYTIC SUBUNIT A [UDP-FORMING]"/>
    <property type="match status" value="1"/>
</dbReference>
<keyword evidence="6 7" id="KW-0472">Membrane</keyword>
<keyword evidence="5 7" id="KW-1133">Transmembrane helix</keyword>
<comment type="subcellular location">
    <subcellularLocation>
        <location evidence="1">Membrane</location>
        <topology evidence="1">Multi-pass membrane protein</topology>
    </subcellularLocation>
</comment>
<dbReference type="GO" id="GO:0016020">
    <property type="term" value="C:membrane"/>
    <property type="evidence" value="ECO:0007669"/>
    <property type="project" value="UniProtKB-SubCell"/>
</dbReference>
<evidence type="ECO:0000256" key="3">
    <source>
        <dbReference type="ARBA" id="ARBA00022679"/>
    </source>
</evidence>
<dbReference type="GO" id="GO:0016757">
    <property type="term" value="F:glycosyltransferase activity"/>
    <property type="evidence" value="ECO:0007669"/>
    <property type="project" value="UniProtKB-KW"/>
</dbReference>
<evidence type="ECO:0000313" key="10">
    <source>
        <dbReference type="Proteomes" id="UP000536262"/>
    </source>
</evidence>
<dbReference type="InterPro" id="IPR001173">
    <property type="entry name" value="Glyco_trans_2-like"/>
</dbReference>
<dbReference type="Proteomes" id="UP000536262">
    <property type="component" value="Unassembled WGS sequence"/>
</dbReference>
<gene>
    <name evidence="9" type="ORF">GGR00_002138</name>
</gene>
<keyword evidence="4 7" id="KW-0812">Transmembrane</keyword>
<comment type="caution">
    <text evidence="9">The sequence shown here is derived from an EMBL/GenBank/DDBJ whole genome shotgun (WGS) entry which is preliminary data.</text>
</comment>
<dbReference type="SUPFAM" id="SSF53448">
    <property type="entry name" value="Nucleotide-diphospho-sugar transferases"/>
    <property type="match status" value="1"/>
</dbReference>
<keyword evidence="2" id="KW-0328">Glycosyltransferase</keyword>
<evidence type="ECO:0000256" key="4">
    <source>
        <dbReference type="ARBA" id="ARBA00022692"/>
    </source>
</evidence>
<feature type="transmembrane region" description="Helical" evidence="7">
    <location>
        <begin position="232"/>
        <end position="257"/>
    </location>
</feature>
<dbReference type="InterPro" id="IPR029044">
    <property type="entry name" value="Nucleotide-diphossugar_trans"/>
</dbReference>
<feature type="transmembrane region" description="Helical" evidence="7">
    <location>
        <begin position="533"/>
        <end position="561"/>
    </location>
</feature>
<reference evidence="9 10" key="1">
    <citation type="submission" date="2020-08" db="EMBL/GenBank/DDBJ databases">
        <title>Genomic Encyclopedia of Type Strains, Phase IV (KMG-IV): sequencing the most valuable type-strain genomes for metagenomic binning, comparative biology and taxonomic classification.</title>
        <authorList>
            <person name="Goeker M."/>
        </authorList>
    </citation>
    <scope>NUCLEOTIDE SEQUENCE [LARGE SCALE GENOMIC DNA]</scope>
    <source>
        <strain evidence="9 10">DSM 7051</strain>
    </source>
</reference>